<name>A0ABN2UTP1_9MICC</name>
<keyword evidence="14" id="KW-1185">Reference proteome</keyword>
<dbReference type="Pfam" id="PF00361">
    <property type="entry name" value="Proton_antipo_M"/>
    <property type="match status" value="1"/>
</dbReference>
<protein>
    <submittedName>
        <fullName evidence="13">DUF4040 family protein</fullName>
    </submittedName>
</protein>
<evidence type="ECO:0000256" key="2">
    <source>
        <dbReference type="ARBA" id="ARBA00022448"/>
    </source>
</evidence>
<feature type="transmembrane region" description="Helical" evidence="8">
    <location>
        <begin position="684"/>
        <end position="706"/>
    </location>
</feature>
<feature type="transmembrane region" description="Helical" evidence="8">
    <location>
        <begin position="504"/>
        <end position="526"/>
    </location>
</feature>
<keyword evidence="3" id="KW-1003">Cell membrane</keyword>
<dbReference type="Pfam" id="PF04039">
    <property type="entry name" value="MnhB"/>
    <property type="match status" value="1"/>
</dbReference>
<evidence type="ECO:0000313" key="14">
    <source>
        <dbReference type="Proteomes" id="UP001501461"/>
    </source>
</evidence>
<feature type="transmembrane region" description="Helical" evidence="8">
    <location>
        <begin position="74"/>
        <end position="93"/>
    </location>
</feature>
<feature type="transmembrane region" description="Helical" evidence="8">
    <location>
        <begin position="236"/>
        <end position="257"/>
    </location>
</feature>
<dbReference type="PANTHER" id="PTHR43373:SF1">
    <property type="entry name" value="NA(+)_H(+) ANTIPORTER SUBUNIT A"/>
    <property type="match status" value="1"/>
</dbReference>
<dbReference type="RefSeq" id="WP_343959024.1">
    <property type="nucleotide sequence ID" value="NZ_BAAAMN010000049.1"/>
</dbReference>
<evidence type="ECO:0000259" key="11">
    <source>
        <dbReference type="Pfam" id="PF13244"/>
    </source>
</evidence>
<dbReference type="InterPro" id="IPR025383">
    <property type="entry name" value="MrpA_C/MbhD"/>
</dbReference>
<accession>A0ABN2UTP1</accession>
<feature type="transmembrane region" description="Helical" evidence="8">
    <location>
        <begin position="821"/>
        <end position="839"/>
    </location>
</feature>
<reference evidence="13 14" key="1">
    <citation type="journal article" date="2019" name="Int. J. Syst. Evol. Microbiol.">
        <title>The Global Catalogue of Microorganisms (GCM) 10K type strain sequencing project: providing services to taxonomists for standard genome sequencing and annotation.</title>
        <authorList>
            <consortium name="The Broad Institute Genomics Platform"/>
            <consortium name="The Broad Institute Genome Sequencing Center for Infectious Disease"/>
            <person name="Wu L."/>
            <person name="Ma J."/>
        </authorList>
    </citation>
    <scope>NUCLEOTIDE SEQUENCE [LARGE SCALE GENOMIC DNA]</scope>
    <source>
        <strain evidence="13 14">JCM 13595</strain>
    </source>
</reference>
<dbReference type="InterPro" id="IPR046806">
    <property type="entry name" value="MrpA_C/MbhE"/>
</dbReference>
<evidence type="ECO:0000313" key="13">
    <source>
        <dbReference type="EMBL" id="GAA2042628.1"/>
    </source>
</evidence>
<evidence type="ECO:0000256" key="3">
    <source>
        <dbReference type="ARBA" id="ARBA00022475"/>
    </source>
</evidence>
<sequence>MLLTAVVLTLLAVVLAAPLSHWFGRNAGWLLWLPLAAAAWTLIQAFIGSGGEVVEYYPWIPDFFNVGFHLRLNGLSLVFGLLVLIIGAGVLFYSAKYLGKTKITSFYLSMSSFALAMLILVLANDLMVLYVAWEATTLASFFLIARSGSHARKPAVRTLLVTVLGGLALLAAVAVMIASAGTTVVTEVLGSDIWEDPTIVTWLVITVVLAAFTKSAQFPFQSWLPDSMVAISPVSAYLHAAAMVKAGIYLLLLFSPVLAGNTLWLVLLVGSGLITALMGAVAALRRYDLKELLAYSTMSQLGYLVALIGIGTPVAITAAILHTIAHALFKSALFLSIGVIDHEAGTRDMRMLTVRKMAMPATTTVIILGAASMAGLPPLLGFVSKESLFAAFLEAPLPGILPWVLTGIAVLTAVATFAYSGRFVLGAMGKYRSPQNWINTPRGSGANLQAVHEAPISFWGYPAVNASLSLVLGVVPFVLSGLVSAAATAAIGTQHNVELALWHGINPALMLSLIVIIIGSIAVWSLPRLEAFLVPRPLSFSGLGAVEKLRQATIDGGAVVSSWTSGLNPGRHLVVPSALLVVLALVGWMTIDDLPAQRDNLTRWTDWLLVAVVAVGVITTIRARTRVAAIVVVGTVGFSVTLWFFALGSVDVALTQLMVEILTVVVMVLLLHRLPKTFGRKEQISKTAIIAAIGAGIAAFAGAYALTGRRGMSEPSQYFTEYGTEVTGGSNLVNVILVEFRALDTLGELTVLGVAGIAMAALLSSRRPNAVRTTPVLSTSPISDPHDNSVYLRAFSKIALPVLIALSILLLFRGHNDPGGGFVSALVAGAAFALLYLAAPNNETAPIRVPYMLLIGVGIVLGTAIGFIGFFEGSFFAPLQWEVFGYTIYSSLIFDFGVYFAVLGVILGALNMLGTQRGLEEVIEVIGPVNERNTTAANDEASTTTTRREATL</sequence>
<feature type="transmembrane region" description="Helical" evidence="8">
    <location>
        <begin position="361"/>
        <end position="380"/>
    </location>
</feature>
<evidence type="ECO:0000259" key="12">
    <source>
        <dbReference type="Pfam" id="PF20501"/>
    </source>
</evidence>
<evidence type="ECO:0000256" key="6">
    <source>
        <dbReference type="ARBA" id="ARBA00023136"/>
    </source>
</evidence>
<dbReference type="Proteomes" id="UP001501461">
    <property type="component" value="Unassembled WGS sequence"/>
</dbReference>
<dbReference type="Pfam" id="PF20501">
    <property type="entry name" value="MbhE"/>
    <property type="match status" value="1"/>
</dbReference>
<evidence type="ECO:0000256" key="4">
    <source>
        <dbReference type="ARBA" id="ARBA00022692"/>
    </source>
</evidence>
<feature type="transmembrane region" description="Helical" evidence="8">
    <location>
        <begin position="263"/>
        <end position="285"/>
    </location>
</feature>
<keyword evidence="4 7" id="KW-0812">Transmembrane</keyword>
<feature type="transmembrane region" description="Helical" evidence="8">
    <location>
        <begin position="851"/>
        <end position="871"/>
    </location>
</feature>
<evidence type="ECO:0000256" key="5">
    <source>
        <dbReference type="ARBA" id="ARBA00022989"/>
    </source>
</evidence>
<evidence type="ECO:0000259" key="10">
    <source>
        <dbReference type="Pfam" id="PF04039"/>
    </source>
</evidence>
<feature type="transmembrane region" description="Helical" evidence="8">
    <location>
        <begin position="129"/>
        <end position="146"/>
    </location>
</feature>
<feature type="transmembrane region" description="Helical" evidence="8">
    <location>
        <begin position="400"/>
        <end position="425"/>
    </location>
</feature>
<proteinExistence type="predicted"/>
<keyword evidence="2" id="KW-0813">Transport</keyword>
<evidence type="ECO:0000256" key="8">
    <source>
        <dbReference type="SAM" id="Phobius"/>
    </source>
</evidence>
<feature type="transmembrane region" description="Helical" evidence="8">
    <location>
        <begin position="468"/>
        <end position="492"/>
    </location>
</feature>
<feature type="transmembrane region" description="Helical" evidence="8">
    <location>
        <begin position="573"/>
        <end position="591"/>
    </location>
</feature>
<feature type="transmembrane region" description="Helical" evidence="8">
    <location>
        <begin position="883"/>
        <end position="910"/>
    </location>
</feature>
<dbReference type="NCBIfam" id="NF009290">
    <property type="entry name" value="PRK12650.1"/>
    <property type="match status" value="1"/>
</dbReference>
<organism evidence="13 14">
    <name type="scientific">Yaniella flava</name>
    <dbReference type="NCBI Taxonomy" id="287930"/>
    <lineage>
        <taxon>Bacteria</taxon>
        <taxon>Bacillati</taxon>
        <taxon>Actinomycetota</taxon>
        <taxon>Actinomycetes</taxon>
        <taxon>Micrococcales</taxon>
        <taxon>Micrococcaceae</taxon>
        <taxon>Yaniella</taxon>
    </lineage>
</organism>
<feature type="transmembrane region" description="Helical" evidence="8">
    <location>
        <begin position="199"/>
        <end position="216"/>
    </location>
</feature>
<feature type="domain" description="MrpA C-terminal/MbhE" evidence="12">
    <location>
        <begin position="689"/>
        <end position="770"/>
    </location>
</feature>
<dbReference type="InterPro" id="IPR007182">
    <property type="entry name" value="MnhB"/>
</dbReference>
<feature type="transmembrane region" description="Helical" evidence="8">
    <location>
        <begin position="628"/>
        <end position="646"/>
    </location>
</feature>
<feature type="transmembrane region" description="Helical" evidence="8">
    <location>
        <begin position="105"/>
        <end position="123"/>
    </location>
</feature>
<feature type="transmembrane region" description="Helical" evidence="8">
    <location>
        <begin position="652"/>
        <end position="672"/>
    </location>
</feature>
<feature type="transmembrane region" description="Helical" evidence="8">
    <location>
        <begin position="603"/>
        <end position="621"/>
    </location>
</feature>
<dbReference type="InterPro" id="IPR001750">
    <property type="entry name" value="ND/Mrp_TM"/>
</dbReference>
<feature type="transmembrane region" description="Helical" evidence="8">
    <location>
        <begin position="292"/>
        <end position="310"/>
    </location>
</feature>
<gene>
    <name evidence="13" type="ORF">GCM10009720_24120</name>
</gene>
<feature type="transmembrane region" description="Helical" evidence="8">
    <location>
        <begin position="316"/>
        <end position="340"/>
    </location>
</feature>
<feature type="domain" description="MrpA C-terminal/MbhD" evidence="11">
    <location>
        <begin position="612"/>
        <end position="676"/>
    </location>
</feature>
<dbReference type="PANTHER" id="PTHR43373">
    <property type="entry name" value="NA(+)/H(+) ANTIPORTER SUBUNIT"/>
    <property type="match status" value="1"/>
</dbReference>
<feature type="transmembrane region" description="Helical" evidence="8">
    <location>
        <begin position="798"/>
        <end position="815"/>
    </location>
</feature>
<comment type="caution">
    <text evidence="13">The sequence shown here is derived from an EMBL/GenBank/DDBJ whole genome shotgun (WGS) entry which is preliminary data.</text>
</comment>
<comment type="subcellular location">
    <subcellularLocation>
        <location evidence="1">Cell membrane</location>
        <topology evidence="1">Multi-pass membrane protein</topology>
    </subcellularLocation>
    <subcellularLocation>
        <location evidence="7">Membrane</location>
        <topology evidence="7">Multi-pass membrane protein</topology>
    </subcellularLocation>
</comment>
<evidence type="ECO:0000256" key="7">
    <source>
        <dbReference type="RuleBase" id="RU000320"/>
    </source>
</evidence>
<keyword evidence="5 8" id="KW-1133">Transmembrane helix</keyword>
<feature type="domain" description="NADH:quinone oxidoreductase/Mrp antiporter transmembrane" evidence="9">
    <location>
        <begin position="123"/>
        <end position="396"/>
    </location>
</feature>
<dbReference type="Pfam" id="PF13244">
    <property type="entry name" value="MbhD"/>
    <property type="match status" value="1"/>
</dbReference>
<keyword evidence="6 8" id="KW-0472">Membrane</keyword>
<feature type="transmembrane region" description="Helical" evidence="8">
    <location>
        <begin position="745"/>
        <end position="763"/>
    </location>
</feature>
<feature type="domain" description="Na+/H+ antiporter MnhB subunit-related protein" evidence="10">
    <location>
        <begin position="792"/>
        <end position="907"/>
    </location>
</feature>
<dbReference type="PRINTS" id="PR01434">
    <property type="entry name" value="NADHDHGNASE5"/>
</dbReference>
<dbReference type="EMBL" id="BAAAMN010000049">
    <property type="protein sequence ID" value="GAA2042628.1"/>
    <property type="molecule type" value="Genomic_DNA"/>
</dbReference>
<dbReference type="InterPro" id="IPR050616">
    <property type="entry name" value="CPA3_Na-H_Antiporter_A"/>
</dbReference>
<evidence type="ECO:0000256" key="1">
    <source>
        <dbReference type="ARBA" id="ARBA00004651"/>
    </source>
</evidence>
<feature type="transmembrane region" description="Helical" evidence="8">
    <location>
        <begin position="158"/>
        <end position="179"/>
    </location>
</feature>
<evidence type="ECO:0000259" key="9">
    <source>
        <dbReference type="Pfam" id="PF00361"/>
    </source>
</evidence>